<dbReference type="GO" id="GO:0006635">
    <property type="term" value="P:fatty acid beta-oxidation"/>
    <property type="evidence" value="ECO:0007669"/>
    <property type="project" value="TreeGrafter"/>
</dbReference>
<dbReference type="Proteomes" id="UP000326939">
    <property type="component" value="Chromosome 8"/>
</dbReference>
<accession>A0A5N5LQQ4</accession>
<protein>
    <recommendedName>
        <fullName evidence="5">Delta(3)-Delta(2)-enoyl-CoA isomerase</fullName>
        <ecNumber evidence="5">5.3.3.8</ecNumber>
    </recommendedName>
</protein>
<evidence type="ECO:0000256" key="1">
    <source>
        <dbReference type="ARBA" id="ARBA00000452"/>
    </source>
</evidence>
<evidence type="ECO:0000256" key="2">
    <source>
        <dbReference type="ARBA" id="ARBA00000765"/>
    </source>
</evidence>
<dbReference type="PANTHER" id="PTHR11941:SF75">
    <property type="entry name" value="ENOYL-COA HYDRATASE_ISOMERASE FAMILY PROTEIN"/>
    <property type="match status" value="1"/>
</dbReference>
<evidence type="ECO:0000313" key="8">
    <source>
        <dbReference type="EMBL" id="KAB5545089.1"/>
    </source>
</evidence>
<evidence type="ECO:0000256" key="4">
    <source>
        <dbReference type="ARBA" id="ARBA00005254"/>
    </source>
</evidence>
<evidence type="ECO:0000256" key="5">
    <source>
        <dbReference type="ARBA" id="ARBA00012064"/>
    </source>
</evidence>
<name>A0A5N5LQQ4_9ROSI</name>
<comment type="pathway">
    <text evidence="3">Lipid metabolism; fatty acid beta-oxidation.</text>
</comment>
<comment type="catalytic activity">
    <reaction evidence="2">
        <text>a (3E)-enoyl-CoA = a 4-saturated (2E)-enoyl-CoA</text>
        <dbReference type="Rhea" id="RHEA:45228"/>
        <dbReference type="ChEBI" id="CHEBI:58521"/>
        <dbReference type="ChEBI" id="CHEBI:85097"/>
        <dbReference type="EC" id="5.3.3.8"/>
    </reaction>
</comment>
<dbReference type="PANTHER" id="PTHR11941">
    <property type="entry name" value="ENOYL-COA HYDRATASE-RELATED"/>
    <property type="match status" value="1"/>
</dbReference>
<dbReference type="Pfam" id="PF00378">
    <property type="entry name" value="ECH_1"/>
    <property type="match status" value="1"/>
</dbReference>
<sequence length="310" mass="34156">MNRNGVVAALVLAPFALLLESNIRLKITFTNNGSRIVKYIEFVSQEMATFGNGMKRFGARWQLVKDFLPNKRTHKEKTDNNIFVLTLTGDDEHRLNPTLIGSILSALRDAKEQATSGSVLITTSRGKFFSNGFDLAWAQAAGSKPKAIERLHHMVELLKPVVAELISLPMPTIAAINGHAAAGGLILALSHDYVYMKRDRGVLYMSEVDIGLTIPDYFSALLRAKIGSPSARRDVLLRGAKVRGDEAVSMGIVEGAHDNEERLREATMSHGKQLASRKWDGEVYKEIRKSLYPELCVVLGLGEAEVIAKL</sequence>
<dbReference type="InterPro" id="IPR001753">
    <property type="entry name" value="Enoyl-CoA_hydra/iso"/>
</dbReference>
<dbReference type="InterPro" id="IPR029045">
    <property type="entry name" value="ClpP/crotonase-like_dom_sf"/>
</dbReference>
<keyword evidence="7" id="KW-0732">Signal</keyword>
<dbReference type="FunFam" id="3.90.226.10:FF:000049">
    <property type="entry name" value="Enoyl-CoA delta isomerase 3"/>
    <property type="match status" value="1"/>
</dbReference>
<reference evidence="9" key="1">
    <citation type="journal article" date="2019" name="Gigascience">
        <title>De novo genome assembly of the endangered Acer yangbiense, a plant species with extremely small populations endemic to Yunnan Province, China.</title>
        <authorList>
            <person name="Yang J."/>
            <person name="Wariss H.M."/>
            <person name="Tao L."/>
            <person name="Zhang R."/>
            <person name="Yun Q."/>
            <person name="Hollingsworth P."/>
            <person name="Dao Z."/>
            <person name="Luo G."/>
            <person name="Guo H."/>
            <person name="Ma Y."/>
            <person name="Sun W."/>
        </authorList>
    </citation>
    <scope>NUCLEOTIDE SEQUENCE [LARGE SCALE GENOMIC DNA]</scope>
    <source>
        <strain evidence="9">cv. br00</strain>
    </source>
</reference>
<dbReference type="EMBL" id="VDCV01000008">
    <property type="protein sequence ID" value="KAB5545089.1"/>
    <property type="molecule type" value="Genomic_DNA"/>
</dbReference>
<keyword evidence="9" id="KW-1185">Reference proteome</keyword>
<dbReference type="CDD" id="cd06558">
    <property type="entry name" value="crotonase-like"/>
    <property type="match status" value="1"/>
</dbReference>
<evidence type="ECO:0000313" key="9">
    <source>
        <dbReference type="Proteomes" id="UP000326939"/>
    </source>
</evidence>
<dbReference type="SUPFAM" id="SSF52096">
    <property type="entry name" value="ClpP/crotonase"/>
    <property type="match status" value="1"/>
</dbReference>
<feature type="chain" id="PRO_5024457137" description="Delta(3)-Delta(2)-enoyl-CoA isomerase" evidence="7">
    <location>
        <begin position="21"/>
        <end position="310"/>
    </location>
</feature>
<comment type="similarity">
    <text evidence="4">Belongs to the enoyl-CoA hydratase/isomerase family.</text>
</comment>
<dbReference type="GO" id="GO:0005777">
    <property type="term" value="C:peroxisome"/>
    <property type="evidence" value="ECO:0007669"/>
    <property type="project" value="TreeGrafter"/>
</dbReference>
<dbReference type="EC" id="5.3.3.8" evidence="5"/>
<dbReference type="GO" id="GO:0004165">
    <property type="term" value="F:delta(3)-delta(2)-enoyl-CoA isomerase activity"/>
    <property type="evidence" value="ECO:0007669"/>
    <property type="project" value="UniProtKB-EC"/>
</dbReference>
<evidence type="ECO:0000256" key="3">
    <source>
        <dbReference type="ARBA" id="ARBA00005005"/>
    </source>
</evidence>
<evidence type="ECO:0000256" key="6">
    <source>
        <dbReference type="ARBA" id="ARBA00023098"/>
    </source>
</evidence>
<evidence type="ECO:0000256" key="7">
    <source>
        <dbReference type="SAM" id="SignalP"/>
    </source>
</evidence>
<comment type="catalytic activity">
    <reaction evidence="1">
        <text>a (3Z)-enoyl-CoA = a 4-saturated (2E)-enoyl-CoA</text>
        <dbReference type="Rhea" id="RHEA:45900"/>
        <dbReference type="ChEBI" id="CHEBI:85097"/>
        <dbReference type="ChEBI" id="CHEBI:85489"/>
        <dbReference type="EC" id="5.3.3.8"/>
    </reaction>
</comment>
<dbReference type="AlphaFoldDB" id="A0A5N5LQQ4"/>
<organism evidence="8 9">
    <name type="scientific">Salix brachista</name>
    <dbReference type="NCBI Taxonomy" id="2182728"/>
    <lineage>
        <taxon>Eukaryota</taxon>
        <taxon>Viridiplantae</taxon>
        <taxon>Streptophyta</taxon>
        <taxon>Embryophyta</taxon>
        <taxon>Tracheophyta</taxon>
        <taxon>Spermatophyta</taxon>
        <taxon>Magnoliopsida</taxon>
        <taxon>eudicotyledons</taxon>
        <taxon>Gunneridae</taxon>
        <taxon>Pentapetalae</taxon>
        <taxon>rosids</taxon>
        <taxon>fabids</taxon>
        <taxon>Malpighiales</taxon>
        <taxon>Salicaceae</taxon>
        <taxon>Saliceae</taxon>
        <taxon>Salix</taxon>
    </lineage>
</organism>
<dbReference type="Gene3D" id="3.90.226.10">
    <property type="entry name" value="2-enoyl-CoA Hydratase, Chain A, domain 1"/>
    <property type="match status" value="1"/>
</dbReference>
<proteinExistence type="inferred from homology"/>
<comment type="caution">
    <text evidence="8">The sequence shown here is derived from an EMBL/GenBank/DDBJ whole genome shotgun (WGS) entry which is preliminary data.</text>
</comment>
<gene>
    <name evidence="8" type="ORF">DKX38_013201</name>
</gene>
<feature type="signal peptide" evidence="7">
    <location>
        <begin position="1"/>
        <end position="20"/>
    </location>
</feature>
<keyword evidence="6" id="KW-0443">Lipid metabolism</keyword>